<feature type="region of interest" description="Disordered" evidence="1">
    <location>
        <begin position="316"/>
        <end position="338"/>
    </location>
</feature>
<protein>
    <submittedName>
        <fullName evidence="2">Uncharacterized protein</fullName>
    </submittedName>
</protein>
<dbReference type="Proteomes" id="UP001149813">
    <property type="component" value="Unassembled WGS sequence"/>
</dbReference>
<feature type="region of interest" description="Disordered" evidence="1">
    <location>
        <begin position="517"/>
        <end position="536"/>
    </location>
</feature>
<organism evidence="2 3">
    <name type="scientific">Coemansia erecta</name>
    <dbReference type="NCBI Taxonomy" id="147472"/>
    <lineage>
        <taxon>Eukaryota</taxon>
        <taxon>Fungi</taxon>
        <taxon>Fungi incertae sedis</taxon>
        <taxon>Zoopagomycota</taxon>
        <taxon>Kickxellomycotina</taxon>
        <taxon>Kickxellomycetes</taxon>
        <taxon>Kickxellales</taxon>
        <taxon>Kickxellaceae</taxon>
        <taxon>Coemansia</taxon>
    </lineage>
</organism>
<feature type="compositionally biased region" description="Polar residues" evidence="1">
    <location>
        <begin position="580"/>
        <end position="596"/>
    </location>
</feature>
<accession>A0A9W7Y812</accession>
<dbReference type="AlphaFoldDB" id="A0A9W7Y812"/>
<reference evidence="2" key="1">
    <citation type="submission" date="2022-07" db="EMBL/GenBank/DDBJ databases">
        <title>Phylogenomic reconstructions and comparative analyses of Kickxellomycotina fungi.</title>
        <authorList>
            <person name="Reynolds N.K."/>
            <person name="Stajich J.E."/>
            <person name="Barry K."/>
            <person name="Grigoriev I.V."/>
            <person name="Crous P."/>
            <person name="Smith M.E."/>
        </authorList>
    </citation>
    <scope>NUCLEOTIDE SEQUENCE</scope>
    <source>
        <strain evidence="2">NBRC 32514</strain>
    </source>
</reference>
<feature type="region of interest" description="Disordered" evidence="1">
    <location>
        <begin position="574"/>
        <end position="601"/>
    </location>
</feature>
<sequence length="636" mass="69012">MDNQRLLVDVLLLPECNIYERYPELVQRVDYFLYNWTEEMLARTEALLRKQARALQSSSSSSADDDIFTHARSVNIAWRQFAVSRLALPPYPPERINWNKDADPVFLYGQMPALRMHVPWSSHAIRIQPGSGGGGNPASLSEPPLKPVLKHTDLQTFLTSPTLSPLSSPAFSPAHSPAMSIRESMSTSSFASDNTLDTSTLRPRLRFNDRVEQCMVVFDQEKEYLPTDAEDVSDNDEHVHHRYASSLGRRKPRARRSLVIKLASTHLKGDHRKVLSVSAASPSGSGHYFHSDDEDDYDEEDPFADLALYRTATTTTTTSSSSSLASPLGDGQKSSSRRSVSGYVQGCVESVAGQVRKFVSSTYTAGRPSSESLSSASSSSTVVADPFASSLAKSAAHAASPPNAAAYSHQTLSADVVRDPFASSSLSLRNSASAYCLSSRNATASSASATASANASSPDHVPFDDEDSIIQQFEREMQKYSCRADGNNTTAGSGAYLASQQRTAYSSSAAAMAARQQQQQQQHAKRYDSVMDDDGDDDGRWGASEFGMYHDGASDDEFDYYANEYGFGGGNSSGGASSSLVTPTSAASPLPSTDSGPRQPARMRNESIIDRAEDTIFNTVDAVKWCASFISNYTVF</sequence>
<name>A0A9W7Y812_9FUNG</name>
<evidence type="ECO:0000313" key="3">
    <source>
        <dbReference type="Proteomes" id="UP001149813"/>
    </source>
</evidence>
<evidence type="ECO:0000256" key="1">
    <source>
        <dbReference type="SAM" id="MobiDB-lite"/>
    </source>
</evidence>
<keyword evidence="3" id="KW-1185">Reference proteome</keyword>
<proteinExistence type="predicted"/>
<comment type="caution">
    <text evidence="2">The sequence shown here is derived from an EMBL/GenBank/DDBJ whole genome shotgun (WGS) entry which is preliminary data.</text>
</comment>
<dbReference type="EMBL" id="JANBOJ010000002">
    <property type="protein sequence ID" value="KAJ1725633.1"/>
    <property type="molecule type" value="Genomic_DNA"/>
</dbReference>
<gene>
    <name evidence="2" type="ORF">LPJ53_000112</name>
</gene>
<evidence type="ECO:0000313" key="2">
    <source>
        <dbReference type="EMBL" id="KAJ1725633.1"/>
    </source>
</evidence>
<dbReference type="OrthoDB" id="5563539at2759"/>
<feature type="region of interest" description="Disordered" evidence="1">
    <location>
        <begin position="271"/>
        <end position="297"/>
    </location>
</feature>
<feature type="compositionally biased region" description="Low complexity" evidence="1">
    <location>
        <begin position="316"/>
        <end position="326"/>
    </location>
</feature>